<evidence type="ECO:0000313" key="3">
    <source>
        <dbReference type="Proteomes" id="UP000037136"/>
    </source>
</evidence>
<dbReference type="PANTHER" id="PTHR31047:SF0">
    <property type="entry name" value="MEIOTICALLY UP-REGULATED GENE 157 PROTEIN"/>
    <property type="match status" value="1"/>
</dbReference>
<dbReference type="GO" id="GO:0003824">
    <property type="term" value="F:catalytic activity"/>
    <property type="evidence" value="ECO:0007669"/>
    <property type="project" value="UniProtKB-ARBA"/>
</dbReference>
<name>A0A2A9PBN2_OPHUN</name>
<reference evidence="2 3" key="2">
    <citation type="journal article" date="2017" name="Sci. Rep.">
        <title>Ant-infecting Ophiocordyceps genomes reveal a high diversity of potential behavioral manipulation genes and a possible major role for enterotoxins.</title>
        <authorList>
            <person name="de Bekker C."/>
            <person name="Ohm R.A."/>
            <person name="Evans H.C."/>
            <person name="Brachmann A."/>
            <person name="Hughes D.P."/>
        </authorList>
    </citation>
    <scope>NUCLEOTIDE SEQUENCE [LARGE SCALE GENOMIC DNA]</scope>
    <source>
        <strain evidence="2 3">SC16a</strain>
    </source>
</reference>
<dbReference type="GO" id="GO:0005975">
    <property type="term" value="P:carbohydrate metabolic process"/>
    <property type="evidence" value="ECO:0007669"/>
    <property type="project" value="InterPro"/>
</dbReference>
<dbReference type="EMBL" id="LAZP02000253">
    <property type="protein sequence ID" value="PFH58819.1"/>
    <property type="molecule type" value="Genomic_DNA"/>
</dbReference>
<comment type="caution">
    <text evidence="2">The sequence shown here is derived from an EMBL/GenBank/DDBJ whole genome shotgun (WGS) entry which is preliminary data.</text>
</comment>
<dbReference type="AlphaFoldDB" id="A0A2A9PBN2"/>
<dbReference type="PANTHER" id="PTHR31047">
    <property type="entry name" value="MEIOTICALLY UP-REGULATED GENE 157 PROTEIN"/>
    <property type="match status" value="1"/>
</dbReference>
<dbReference type="SMART" id="SM01149">
    <property type="entry name" value="DUF1237"/>
    <property type="match status" value="1"/>
</dbReference>
<dbReference type="OrthoDB" id="7771656at2759"/>
<organism evidence="2 3">
    <name type="scientific">Ophiocordyceps unilateralis</name>
    <name type="common">Zombie-ant fungus</name>
    <name type="synonym">Torrubia unilateralis</name>
    <dbReference type="NCBI Taxonomy" id="268505"/>
    <lineage>
        <taxon>Eukaryota</taxon>
        <taxon>Fungi</taxon>
        <taxon>Dikarya</taxon>
        <taxon>Ascomycota</taxon>
        <taxon>Pezizomycotina</taxon>
        <taxon>Sordariomycetes</taxon>
        <taxon>Hypocreomycetidae</taxon>
        <taxon>Hypocreales</taxon>
        <taxon>Ophiocordycipitaceae</taxon>
        <taxon>Ophiocordyceps</taxon>
    </lineage>
</organism>
<evidence type="ECO:0000256" key="1">
    <source>
        <dbReference type="SAM" id="SignalP"/>
    </source>
</evidence>
<evidence type="ECO:0000313" key="2">
    <source>
        <dbReference type="EMBL" id="PFH58819.1"/>
    </source>
</evidence>
<dbReference type="PIRSF" id="PIRSF028846">
    <property type="entry name" value="UCP028846"/>
    <property type="match status" value="1"/>
</dbReference>
<keyword evidence="1" id="KW-0732">Signal</keyword>
<gene>
    <name evidence="2" type="ORF">XA68_13187</name>
</gene>
<dbReference type="InterPro" id="IPR008313">
    <property type="entry name" value="GH125"/>
</dbReference>
<sequence length="540" mass="59482">MLQLLAASWLCLSLSGPVAGAGGKIPAGRYAEACPNYAAYAATAHQPPSTGKLKLPFQRPDPRCRTFSSQEIERVIKEVTSKMTDPDMARLFENAFPSTTDTTVKFHTRGKDNGFVRTDGFHYAQDEGAWEGPQSFIITGDIVAEWLRDSTNQLRPYQALASKDPAIFDLILGAINTQSEYVIESPYCNAFQPPPISKLPVSSNGQDDTVHPVYEPSAVFECKYELDSLAHFLALANDFYDHTASTKFATQRWFLAINTVIGVLQQQSQSTFNSDTGAYVRNDYTFQRMTNTGTETLALQGVGNPLNDGTGLVRSAFRPSDDATILGFFIPANAMMSVELGRTSKLLQALGKSSLAATVQKWSEQIRTGVLEHGVVQHKKYGKVFAYEVDGYGSSILMDDANYPSLLALPVMGFCDGKDAVYQNTRRMILDRKGNPYFLAGKEFKGIGGPHIGLRNAWPMSVLMQAQTSDDDTEIKECLDLVLKSSQLGLVHESVDVDRIKQYTRSWFAWANGVFAVTIMDLAKRKPHLIFGPGAAPYEP</sequence>
<dbReference type="Gene3D" id="1.50.10.10">
    <property type="match status" value="1"/>
</dbReference>
<dbReference type="InterPro" id="IPR012341">
    <property type="entry name" value="6hp_glycosidase-like_sf"/>
</dbReference>
<dbReference type="SUPFAM" id="SSF48208">
    <property type="entry name" value="Six-hairpin glycosidases"/>
    <property type="match status" value="1"/>
</dbReference>
<feature type="signal peptide" evidence="1">
    <location>
        <begin position="1"/>
        <end position="20"/>
    </location>
</feature>
<dbReference type="Pfam" id="PF06824">
    <property type="entry name" value="Glyco_hydro_125"/>
    <property type="match status" value="1"/>
</dbReference>
<feature type="chain" id="PRO_5012360422" evidence="1">
    <location>
        <begin position="21"/>
        <end position="540"/>
    </location>
</feature>
<proteinExistence type="predicted"/>
<dbReference type="Proteomes" id="UP000037136">
    <property type="component" value="Unassembled WGS sequence"/>
</dbReference>
<protein>
    <submittedName>
        <fullName evidence="2">Uncharacterized protein</fullName>
    </submittedName>
</protein>
<reference evidence="2 3" key="1">
    <citation type="journal article" date="2015" name="BMC Genomics">
        <title>Gene expression during zombie ant biting behavior reflects the complexity underlying fungal parasitic behavioral manipulation.</title>
        <authorList>
            <person name="de Bekker C."/>
            <person name="Ohm R.A."/>
            <person name="Loreto R.G."/>
            <person name="Sebastian A."/>
            <person name="Albert I."/>
            <person name="Merrow M."/>
            <person name="Brachmann A."/>
            <person name="Hughes D.P."/>
        </authorList>
    </citation>
    <scope>NUCLEOTIDE SEQUENCE [LARGE SCALE GENOMIC DNA]</scope>
    <source>
        <strain evidence="2 3">SC16a</strain>
    </source>
</reference>
<dbReference type="InterPro" id="IPR008928">
    <property type="entry name" value="6-hairpin_glycosidase_sf"/>
</dbReference>
<keyword evidence="3" id="KW-1185">Reference proteome</keyword>
<accession>A0A2A9PBN2</accession>
<dbReference type="STRING" id="268505.A0A2A9PBN2"/>